<dbReference type="Pfam" id="PF00089">
    <property type="entry name" value="Trypsin"/>
    <property type="match status" value="1"/>
</dbReference>
<dbReference type="PROSITE" id="PS00134">
    <property type="entry name" value="TRYPSIN_HIS"/>
    <property type="match status" value="1"/>
</dbReference>
<dbReference type="PRINTS" id="PR00722">
    <property type="entry name" value="CHYMOTRYPSIN"/>
</dbReference>
<dbReference type="Proteomes" id="UP000194236">
    <property type="component" value="Unassembled WGS sequence"/>
</dbReference>
<dbReference type="GO" id="GO:0006508">
    <property type="term" value="P:proteolysis"/>
    <property type="evidence" value="ECO:0007669"/>
    <property type="project" value="UniProtKB-KW"/>
</dbReference>
<evidence type="ECO:0000256" key="1">
    <source>
        <dbReference type="ARBA" id="ARBA00007664"/>
    </source>
</evidence>
<organism evidence="9 10">
    <name type="scientific">Euroglyphus maynei</name>
    <name type="common">Mayne's house dust mite</name>
    <dbReference type="NCBI Taxonomy" id="6958"/>
    <lineage>
        <taxon>Eukaryota</taxon>
        <taxon>Metazoa</taxon>
        <taxon>Ecdysozoa</taxon>
        <taxon>Arthropoda</taxon>
        <taxon>Chelicerata</taxon>
        <taxon>Arachnida</taxon>
        <taxon>Acari</taxon>
        <taxon>Acariformes</taxon>
        <taxon>Sarcoptiformes</taxon>
        <taxon>Astigmata</taxon>
        <taxon>Psoroptidia</taxon>
        <taxon>Analgoidea</taxon>
        <taxon>Pyroglyphidae</taxon>
        <taxon>Pyroglyphinae</taxon>
        <taxon>Euroglyphus</taxon>
    </lineage>
</organism>
<dbReference type="EMBL" id="MUJZ01038936">
    <property type="protein sequence ID" value="OTF76136.1"/>
    <property type="molecule type" value="Genomic_DNA"/>
</dbReference>
<dbReference type="OrthoDB" id="6503465at2759"/>
<dbReference type="InterPro" id="IPR050430">
    <property type="entry name" value="Peptidase_S1"/>
</dbReference>
<protein>
    <submittedName>
        <fullName evidence="9">Group 9 mite allergen-like protein (Serine protease)</fullName>
    </submittedName>
</protein>
<dbReference type="AlphaFoldDB" id="A0A1Y3B953"/>
<evidence type="ECO:0000256" key="2">
    <source>
        <dbReference type="ARBA" id="ARBA00022670"/>
    </source>
</evidence>
<accession>A0A1Y3B953</accession>
<evidence type="ECO:0000259" key="8">
    <source>
        <dbReference type="PROSITE" id="PS50240"/>
    </source>
</evidence>
<dbReference type="PANTHER" id="PTHR24276:SF91">
    <property type="entry name" value="AT26814P-RELATED"/>
    <property type="match status" value="1"/>
</dbReference>
<dbReference type="InterPro" id="IPR033116">
    <property type="entry name" value="TRYPSIN_SER"/>
</dbReference>
<dbReference type="InterPro" id="IPR001314">
    <property type="entry name" value="Peptidase_S1A"/>
</dbReference>
<feature type="signal peptide" evidence="7">
    <location>
        <begin position="1"/>
        <end position="19"/>
    </location>
</feature>
<comment type="caution">
    <text evidence="9">The sequence shown here is derived from an EMBL/GenBank/DDBJ whole genome shotgun (WGS) entry which is preliminary data.</text>
</comment>
<evidence type="ECO:0000256" key="4">
    <source>
        <dbReference type="ARBA" id="ARBA00022825"/>
    </source>
</evidence>
<keyword evidence="10" id="KW-1185">Reference proteome</keyword>
<evidence type="ECO:0000256" key="5">
    <source>
        <dbReference type="ARBA" id="ARBA00023157"/>
    </source>
</evidence>
<keyword evidence="7" id="KW-0732">Signal</keyword>
<dbReference type="InterPro" id="IPR001254">
    <property type="entry name" value="Trypsin_dom"/>
</dbReference>
<gene>
    <name evidence="9" type="ORF">BLA29_002590</name>
</gene>
<sequence>MTLSFVLTVKFFLIYLLSSYLWNSYSSFGGINPEDSTDDALENGDGGGGGGFGFGSIRWPSLSELIPPLLLNQQNNSTIDKLGTCIDDDSLFPMTIVEKYLPCHDDVYDNDDDDDKRIVDGTPVAIGQRLYQIALFRGNNFACGGTFITRRFILTAAHCVRGYKPEDLKIRYASRQYDNGPMMTIHSVYIHPDYNASLVENDIALLRLSYPLPKIPLLIGTAVLNDDVKIDLETNKSVIVSGWGRTGRSLPVSKRLLMATLRIVNKQQCQQQWESMFNVNSESMICASDTDKSACNGDSGGPLTTMDDKLIGIVSVGSSSCLSFKRPNIYTNVAYFHDWIQKTISEHF</sequence>
<dbReference type="CDD" id="cd00190">
    <property type="entry name" value="Tryp_SPc"/>
    <property type="match status" value="1"/>
</dbReference>
<dbReference type="InterPro" id="IPR018114">
    <property type="entry name" value="TRYPSIN_HIS"/>
</dbReference>
<keyword evidence="4 6" id="KW-0720">Serine protease</keyword>
<feature type="domain" description="Peptidase S1" evidence="8">
    <location>
        <begin position="118"/>
        <end position="345"/>
    </location>
</feature>
<dbReference type="FunFam" id="2.40.10.10:FF:000036">
    <property type="entry name" value="Trypsin beta"/>
    <property type="match status" value="1"/>
</dbReference>
<dbReference type="InterPro" id="IPR009003">
    <property type="entry name" value="Peptidase_S1_PA"/>
</dbReference>
<evidence type="ECO:0000313" key="10">
    <source>
        <dbReference type="Proteomes" id="UP000194236"/>
    </source>
</evidence>
<reference evidence="9 10" key="1">
    <citation type="submission" date="2017-03" db="EMBL/GenBank/DDBJ databases">
        <title>Genome Survey of Euroglyphus maynei.</title>
        <authorList>
            <person name="Arlian L.G."/>
            <person name="Morgan M.S."/>
            <person name="Rider S.D."/>
        </authorList>
    </citation>
    <scope>NUCLEOTIDE SEQUENCE [LARGE SCALE GENOMIC DNA]</scope>
    <source>
        <strain evidence="9">Arlian Lab</strain>
        <tissue evidence="9">Whole body</tissue>
    </source>
</reference>
<dbReference type="GO" id="GO:0004252">
    <property type="term" value="F:serine-type endopeptidase activity"/>
    <property type="evidence" value="ECO:0007669"/>
    <property type="project" value="InterPro"/>
</dbReference>
<evidence type="ECO:0000256" key="6">
    <source>
        <dbReference type="RuleBase" id="RU363034"/>
    </source>
</evidence>
<keyword evidence="5" id="KW-1015">Disulfide bond</keyword>
<keyword evidence="3 6" id="KW-0378">Hydrolase</keyword>
<feature type="chain" id="PRO_5012960474" evidence="7">
    <location>
        <begin position="20"/>
        <end position="348"/>
    </location>
</feature>
<proteinExistence type="inferred from homology"/>
<dbReference type="Gene3D" id="2.40.10.10">
    <property type="entry name" value="Trypsin-like serine proteases"/>
    <property type="match status" value="1"/>
</dbReference>
<evidence type="ECO:0000256" key="7">
    <source>
        <dbReference type="SAM" id="SignalP"/>
    </source>
</evidence>
<dbReference type="PANTHER" id="PTHR24276">
    <property type="entry name" value="POLYSERASE-RELATED"/>
    <property type="match status" value="1"/>
</dbReference>
<evidence type="ECO:0000256" key="3">
    <source>
        <dbReference type="ARBA" id="ARBA00022801"/>
    </source>
</evidence>
<name>A0A1Y3B953_EURMA</name>
<dbReference type="PROSITE" id="PS50240">
    <property type="entry name" value="TRYPSIN_DOM"/>
    <property type="match status" value="1"/>
</dbReference>
<keyword evidence="2 6" id="KW-0645">Protease</keyword>
<dbReference type="SMART" id="SM00020">
    <property type="entry name" value="Tryp_SPc"/>
    <property type="match status" value="1"/>
</dbReference>
<dbReference type="InterPro" id="IPR043504">
    <property type="entry name" value="Peptidase_S1_PA_chymotrypsin"/>
</dbReference>
<comment type="similarity">
    <text evidence="1">Belongs to the peptidase S1 family.</text>
</comment>
<evidence type="ECO:0000313" key="9">
    <source>
        <dbReference type="EMBL" id="OTF76136.1"/>
    </source>
</evidence>
<dbReference type="FunFam" id="2.40.10.10:FF:000068">
    <property type="entry name" value="transmembrane protease serine 2"/>
    <property type="match status" value="1"/>
</dbReference>
<dbReference type="PROSITE" id="PS00135">
    <property type="entry name" value="TRYPSIN_SER"/>
    <property type="match status" value="1"/>
</dbReference>
<dbReference type="SUPFAM" id="SSF50494">
    <property type="entry name" value="Trypsin-like serine proteases"/>
    <property type="match status" value="1"/>
</dbReference>